<evidence type="ECO:0008006" key="6">
    <source>
        <dbReference type="Google" id="ProtNLM"/>
    </source>
</evidence>
<keyword evidence="2" id="KW-0186">Copper</keyword>
<dbReference type="AlphaFoldDB" id="A0A0D3I1V0"/>
<dbReference type="InterPro" id="IPR052282">
    <property type="entry name" value="Starch-active_LPMO"/>
</dbReference>
<dbReference type="OMA" id="SNCADIT"/>
<dbReference type="HOGENOM" id="CLU_765998_0_0_1"/>
<sequence length="376" mass="39873">MGQSWVAVRVFARSLLIPLVAGHGSVVRPLPRQAVDADQAPWASGAVPEPVPRVSLPNEAGTWCPVAGASGARLGKYSANLAQSCFWFSNGCAIGCHACDGSTRGPEVGPEKRKVCATPMNATLCDERLRTVNTDAECGSAADRYAFTPWRAPGFAPVFDACGMAGGRAAGPGGHGAVYRNTSHAKQGDLGSAVLGALNTNTTWSAGDTVEVSWAITANHGGGYQYRLCPAGEPLNEACFQKTPLPFDRSRKQLFRWGGLDGTKAWFDGDYVSEGTNPPGSTWVKNPIPRNDGFTGAGFAPKCDEVPDCRTTAVESDCLCSGMWGPYNLEIVDYVTLPSSLAPGKYVLGWRWDCEESNQVWASCSDVQITAARASK</sequence>
<evidence type="ECO:0000313" key="4">
    <source>
        <dbReference type="EnsemblProtists" id="EOD05235"/>
    </source>
</evidence>
<proteinExistence type="predicted"/>
<dbReference type="GeneID" id="17251501"/>
<accession>A0A0D3I1V0</accession>
<evidence type="ECO:0000256" key="1">
    <source>
        <dbReference type="ARBA" id="ARBA00001973"/>
    </source>
</evidence>
<name>A0A0D3I1V0_EMIH1</name>
<comment type="cofactor">
    <cofactor evidence="1">
        <name>Cu(2+)</name>
        <dbReference type="ChEBI" id="CHEBI:29036"/>
    </cofactor>
</comment>
<keyword evidence="5" id="KW-1185">Reference proteome</keyword>
<protein>
    <recommendedName>
        <fullName evidence="6">Chitin-binding type-4 domain-containing protein</fullName>
    </recommendedName>
</protein>
<reference evidence="5" key="1">
    <citation type="journal article" date="2013" name="Nature">
        <title>Pan genome of the phytoplankton Emiliania underpins its global distribution.</title>
        <authorList>
            <person name="Read B.A."/>
            <person name="Kegel J."/>
            <person name="Klute M.J."/>
            <person name="Kuo A."/>
            <person name="Lefebvre S.C."/>
            <person name="Maumus F."/>
            <person name="Mayer C."/>
            <person name="Miller J."/>
            <person name="Monier A."/>
            <person name="Salamov A."/>
            <person name="Young J."/>
            <person name="Aguilar M."/>
            <person name="Claverie J.M."/>
            <person name="Frickenhaus S."/>
            <person name="Gonzalez K."/>
            <person name="Herman E.K."/>
            <person name="Lin Y.C."/>
            <person name="Napier J."/>
            <person name="Ogata H."/>
            <person name="Sarno A.F."/>
            <person name="Shmutz J."/>
            <person name="Schroeder D."/>
            <person name="de Vargas C."/>
            <person name="Verret F."/>
            <person name="von Dassow P."/>
            <person name="Valentin K."/>
            <person name="Van de Peer Y."/>
            <person name="Wheeler G."/>
            <person name="Dacks J.B."/>
            <person name="Delwiche C.F."/>
            <person name="Dyhrman S.T."/>
            <person name="Glockner G."/>
            <person name="John U."/>
            <person name="Richards T."/>
            <person name="Worden A.Z."/>
            <person name="Zhang X."/>
            <person name="Grigoriev I.V."/>
            <person name="Allen A.E."/>
            <person name="Bidle K."/>
            <person name="Borodovsky M."/>
            <person name="Bowler C."/>
            <person name="Brownlee C."/>
            <person name="Cock J.M."/>
            <person name="Elias M."/>
            <person name="Gladyshev V.N."/>
            <person name="Groth M."/>
            <person name="Guda C."/>
            <person name="Hadaegh A."/>
            <person name="Iglesias-Rodriguez M.D."/>
            <person name="Jenkins J."/>
            <person name="Jones B.M."/>
            <person name="Lawson T."/>
            <person name="Leese F."/>
            <person name="Lindquist E."/>
            <person name="Lobanov A."/>
            <person name="Lomsadze A."/>
            <person name="Malik S.B."/>
            <person name="Marsh M.E."/>
            <person name="Mackinder L."/>
            <person name="Mock T."/>
            <person name="Mueller-Roeber B."/>
            <person name="Pagarete A."/>
            <person name="Parker M."/>
            <person name="Probert I."/>
            <person name="Quesneville H."/>
            <person name="Raines C."/>
            <person name="Rensing S.A."/>
            <person name="Riano-Pachon D.M."/>
            <person name="Richier S."/>
            <person name="Rokitta S."/>
            <person name="Shiraiwa Y."/>
            <person name="Soanes D.M."/>
            <person name="van der Giezen M."/>
            <person name="Wahlund T.M."/>
            <person name="Williams B."/>
            <person name="Wilson W."/>
            <person name="Wolfe G."/>
            <person name="Wurch L.L."/>
        </authorList>
    </citation>
    <scope>NUCLEOTIDE SEQUENCE</scope>
</reference>
<keyword evidence="3" id="KW-0732">Signal</keyword>
<dbReference type="PaxDb" id="2903-EOD05235"/>
<dbReference type="PANTHER" id="PTHR36575">
    <property type="entry name" value="BINDING PROTEIN, PUTATIVE (AFU_ORTHOLOGUE AFUA_1G14430)-RELATED"/>
    <property type="match status" value="1"/>
</dbReference>
<dbReference type="Proteomes" id="UP000013827">
    <property type="component" value="Unassembled WGS sequence"/>
</dbReference>
<dbReference type="KEGG" id="ehx:EMIHUDRAFT_97161"/>
<reference evidence="4" key="2">
    <citation type="submission" date="2024-10" db="UniProtKB">
        <authorList>
            <consortium name="EnsemblProtists"/>
        </authorList>
    </citation>
    <scope>IDENTIFICATION</scope>
</reference>
<feature type="signal peptide" evidence="3">
    <location>
        <begin position="1"/>
        <end position="22"/>
    </location>
</feature>
<organism evidence="4 5">
    <name type="scientific">Emiliania huxleyi (strain CCMP1516)</name>
    <dbReference type="NCBI Taxonomy" id="280463"/>
    <lineage>
        <taxon>Eukaryota</taxon>
        <taxon>Haptista</taxon>
        <taxon>Haptophyta</taxon>
        <taxon>Prymnesiophyceae</taxon>
        <taxon>Isochrysidales</taxon>
        <taxon>Noelaerhabdaceae</taxon>
        <taxon>Emiliania</taxon>
    </lineage>
</organism>
<dbReference type="EnsemblProtists" id="EOD05235">
    <property type="protein sequence ID" value="EOD05235"/>
    <property type="gene ID" value="EMIHUDRAFT_97161"/>
</dbReference>
<feature type="chain" id="PRO_5044205879" description="Chitin-binding type-4 domain-containing protein" evidence="3">
    <location>
        <begin position="23"/>
        <end position="376"/>
    </location>
</feature>
<evidence type="ECO:0000313" key="5">
    <source>
        <dbReference type="Proteomes" id="UP000013827"/>
    </source>
</evidence>
<evidence type="ECO:0000256" key="2">
    <source>
        <dbReference type="ARBA" id="ARBA00023008"/>
    </source>
</evidence>
<evidence type="ECO:0000256" key="3">
    <source>
        <dbReference type="SAM" id="SignalP"/>
    </source>
</evidence>
<dbReference type="PANTHER" id="PTHR36575:SF2">
    <property type="entry name" value="CHITIN-BINDING TYPE-4 DOMAIN-CONTAINING PROTEIN-RELATED"/>
    <property type="match status" value="1"/>
</dbReference>
<dbReference type="eggNOG" id="ENOG502S3RZ">
    <property type="taxonomic scope" value="Eukaryota"/>
</dbReference>
<dbReference type="RefSeq" id="XP_005757664.1">
    <property type="nucleotide sequence ID" value="XM_005757607.1"/>
</dbReference>